<accession>B4GT26</accession>
<dbReference type="EMBL" id="CH479189">
    <property type="protein sequence ID" value="EDW25535.1"/>
    <property type="molecule type" value="Genomic_DNA"/>
</dbReference>
<evidence type="ECO:0000313" key="4">
    <source>
        <dbReference type="Proteomes" id="UP000008744"/>
    </source>
</evidence>
<organism evidence="4">
    <name type="scientific">Drosophila persimilis</name>
    <name type="common">Fruit fly</name>
    <dbReference type="NCBI Taxonomy" id="7234"/>
    <lineage>
        <taxon>Eukaryota</taxon>
        <taxon>Metazoa</taxon>
        <taxon>Ecdysozoa</taxon>
        <taxon>Arthropoda</taxon>
        <taxon>Hexapoda</taxon>
        <taxon>Insecta</taxon>
        <taxon>Pterygota</taxon>
        <taxon>Neoptera</taxon>
        <taxon>Endopterygota</taxon>
        <taxon>Diptera</taxon>
        <taxon>Brachycera</taxon>
        <taxon>Muscomorpha</taxon>
        <taxon>Ephydroidea</taxon>
        <taxon>Drosophilidae</taxon>
        <taxon>Drosophila</taxon>
        <taxon>Sophophora</taxon>
    </lineage>
</organism>
<dbReference type="PANTHER" id="PTHR23247:SF2">
    <property type="entry name" value="COILED-COIL DOMAIN-CONTAINING PROTEIN 34"/>
    <property type="match status" value="1"/>
</dbReference>
<gene>
    <name evidence="3" type="primary">Dper\GL26645</name>
    <name evidence="3" type="ORF">Dper_GL26645</name>
</gene>
<feature type="region of interest" description="Disordered" evidence="1">
    <location>
        <begin position="389"/>
        <end position="436"/>
    </location>
</feature>
<feature type="compositionally biased region" description="Basic residues" evidence="1">
    <location>
        <begin position="106"/>
        <end position="115"/>
    </location>
</feature>
<dbReference type="KEGG" id="dpe:6596335"/>
<name>B4GT26_DROPE</name>
<feature type="compositionally biased region" description="Basic and acidic residues" evidence="1">
    <location>
        <begin position="79"/>
        <end position="89"/>
    </location>
</feature>
<evidence type="ECO:0000259" key="2">
    <source>
        <dbReference type="Pfam" id="PF13904"/>
    </source>
</evidence>
<feature type="compositionally biased region" description="Polar residues" evidence="1">
    <location>
        <begin position="91"/>
        <end position="103"/>
    </location>
</feature>
<dbReference type="Pfam" id="PF13904">
    <property type="entry name" value="CCDC34"/>
    <property type="match status" value="1"/>
</dbReference>
<feature type="compositionally biased region" description="Polar residues" evidence="1">
    <location>
        <begin position="50"/>
        <end position="67"/>
    </location>
</feature>
<feature type="domain" description="Coiled-coil" evidence="2">
    <location>
        <begin position="445"/>
        <end position="620"/>
    </location>
</feature>
<protein>
    <submittedName>
        <fullName evidence="3">GL26645</fullName>
    </submittedName>
</protein>
<evidence type="ECO:0000313" key="3">
    <source>
        <dbReference type="EMBL" id="EDW25535.1"/>
    </source>
</evidence>
<feature type="compositionally biased region" description="Polar residues" evidence="1">
    <location>
        <begin position="138"/>
        <end position="148"/>
    </location>
</feature>
<keyword evidence="4" id="KW-1185">Reference proteome</keyword>
<dbReference type="OrthoDB" id="6591885at2759"/>
<dbReference type="Proteomes" id="UP000008744">
    <property type="component" value="Unassembled WGS sequence"/>
</dbReference>
<dbReference type="InterPro" id="IPR025259">
    <property type="entry name" value="CCDC34/181"/>
</dbReference>
<dbReference type="OMA" id="PDSCISK"/>
<dbReference type="InterPro" id="IPR045323">
    <property type="entry name" value="CCDC34"/>
</dbReference>
<dbReference type="PANTHER" id="PTHR23247">
    <property type="entry name" value="NY-REN-41 ANTIGEN L15 -RELATED"/>
    <property type="match status" value="1"/>
</dbReference>
<evidence type="ECO:0000256" key="1">
    <source>
        <dbReference type="SAM" id="MobiDB-lite"/>
    </source>
</evidence>
<reference evidence="3 4" key="1">
    <citation type="journal article" date="2007" name="Nature">
        <title>Evolution of genes and genomes on the Drosophila phylogeny.</title>
        <authorList>
            <consortium name="Drosophila 12 Genomes Consortium"/>
            <person name="Clark A.G."/>
            <person name="Eisen M.B."/>
            <person name="Smith D.R."/>
            <person name="Bergman C.M."/>
            <person name="Oliver B."/>
            <person name="Markow T.A."/>
            <person name="Kaufman T.C."/>
            <person name="Kellis M."/>
            <person name="Gelbart W."/>
            <person name="Iyer V.N."/>
            <person name="Pollard D.A."/>
            <person name="Sackton T.B."/>
            <person name="Larracuente A.M."/>
            <person name="Singh N.D."/>
            <person name="Abad J.P."/>
            <person name="Abt D.N."/>
            <person name="Adryan B."/>
            <person name="Aguade M."/>
            <person name="Akashi H."/>
            <person name="Anderson W.W."/>
            <person name="Aquadro C.F."/>
            <person name="Ardell D.H."/>
            <person name="Arguello R."/>
            <person name="Artieri C.G."/>
            <person name="Barbash D.A."/>
            <person name="Barker D."/>
            <person name="Barsanti P."/>
            <person name="Batterham P."/>
            <person name="Batzoglou S."/>
            <person name="Begun D."/>
            <person name="Bhutkar A."/>
            <person name="Blanco E."/>
            <person name="Bosak S.A."/>
            <person name="Bradley R.K."/>
            <person name="Brand A.D."/>
            <person name="Brent M.R."/>
            <person name="Brooks A.N."/>
            <person name="Brown R.H."/>
            <person name="Butlin R.K."/>
            <person name="Caggese C."/>
            <person name="Calvi B.R."/>
            <person name="Bernardo de Carvalho A."/>
            <person name="Caspi A."/>
            <person name="Castrezana S."/>
            <person name="Celniker S.E."/>
            <person name="Chang J.L."/>
            <person name="Chapple C."/>
            <person name="Chatterji S."/>
            <person name="Chinwalla A."/>
            <person name="Civetta A."/>
            <person name="Clifton S.W."/>
            <person name="Comeron J.M."/>
            <person name="Costello J.C."/>
            <person name="Coyne J.A."/>
            <person name="Daub J."/>
            <person name="David R.G."/>
            <person name="Delcher A.L."/>
            <person name="Delehaunty K."/>
            <person name="Do C.B."/>
            <person name="Ebling H."/>
            <person name="Edwards K."/>
            <person name="Eickbush T."/>
            <person name="Evans J.D."/>
            <person name="Filipski A."/>
            <person name="Findeiss S."/>
            <person name="Freyhult E."/>
            <person name="Fulton L."/>
            <person name="Fulton R."/>
            <person name="Garcia A.C."/>
            <person name="Gardiner A."/>
            <person name="Garfield D.A."/>
            <person name="Garvin B.E."/>
            <person name="Gibson G."/>
            <person name="Gilbert D."/>
            <person name="Gnerre S."/>
            <person name="Godfrey J."/>
            <person name="Good R."/>
            <person name="Gotea V."/>
            <person name="Gravely B."/>
            <person name="Greenberg A.J."/>
            <person name="Griffiths-Jones S."/>
            <person name="Gross S."/>
            <person name="Guigo R."/>
            <person name="Gustafson E.A."/>
            <person name="Haerty W."/>
            <person name="Hahn M.W."/>
            <person name="Halligan D.L."/>
            <person name="Halpern A.L."/>
            <person name="Halter G.M."/>
            <person name="Han M.V."/>
            <person name="Heger A."/>
            <person name="Hillier L."/>
            <person name="Hinrichs A.S."/>
            <person name="Holmes I."/>
            <person name="Hoskins R.A."/>
            <person name="Hubisz M.J."/>
            <person name="Hultmark D."/>
            <person name="Huntley M.A."/>
            <person name="Jaffe D.B."/>
            <person name="Jagadeeshan S."/>
            <person name="Jeck W.R."/>
            <person name="Johnson J."/>
            <person name="Jones C.D."/>
            <person name="Jordan W.C."/>
            <person name="Karpen G.H."/>
            <person name="Kataoka E."/>
            <person name="Keightley P.D."/>
            <person name="Kheradpour P."/>
            <person name="Kirkness E.F."/>
            <person name="Koerich L.B."/>
            <person name="Kristiansen K."/>
            <person name="Kudrna D."/>
            <person name="Kulathinal R.J."/>
            <person name="Kumar S."/>
            <person name="Kwok R."/>
            <person name="Lander E."/>
            <person name="Langley C.H."/>
            <person name="Lapoint R."/>
            <person name="Lazzaro B.P."/>
            <person name="Lee S.J."/>
            <person name="Levesque L."/>
            <person name="Li R."/>
            <person name="Lin C.F."/>
            <person name="Lin M.F."/>
            <person name="Lindblad-Toh K."/>
            <person name="Llopart A."/>
            <person name="Long M."/>
            <person name="Low L."/>
            <person name="Lozovsky E."/>
            <person name="Lu J."/>
            <person name="Luo M."/>
            <person name="Machado C.A."/>
            <person name="Makalowski W."/>
            <person name="Marzo M."/>
            <person name="Matsuda M."/>
            <person name="Matzkin L."/>
            <person name="McAllister B."/>
            <person name="McBride C.S."/>
            <person name="McKernan B."/>
            <person name="McKernan K."/>
            <person name="Mendez-Lago M."/>
            <person name="Minx P."/>
            <person name="Mollenhauer M.U."/>
            <person name="Montooth K."/>
            <person name="Mount S.M."/>
            <person name="Mu X."/>
            <person name="Myers E."/>
            <person name="Negre B."/>
            <person name="Newfeld S."/>
            <person name="Nielsen R."/>
            <person name="Noor M.A."/>
            <person name="O'Grady P."/>
            <person name="Pachter L."/>
            <person name="Papaceit M."/>
            <person name="Parisi M.J."/>
            <person name="Parisi M."/>
            <person name="Parts L."/>
            <person name="Pedersen J.S."/>
            <person name="Pesole G."/>
            <person name="Phillippy A.M."/>
            <person name="Ponting C.P."/>
            <person name="Pop M."/>
            <person name="Porcelli D."/>
            <person name="Powell J.R."/>
            <person name="Prohaska S."/>
            <person name="Pruitt K."/>
            <person name="Puig M."/>
            <person name="Quesneville H."/>
            <person name="Ram K.R."/>
            <person name="Rand D."/>
            <person name="Rasmussen M.D."/>
            <person name="Reed L.K."/>
            <person name="Reenan R."/>
            <person name="Reily A."/>
            <person name="Remington K.A."/>
            <person name="Rieger T.T."/>
            <person name="Ritchie M.G."/>
            <person name="Robin C."/>
            <person name="Rogers Y.H."/>
            <person name="Rohde C."/>
            <person name="Rozas J."/>
            <person name="Rubenfield M.J."/>
            <person name="Ruiz A."/>
            <person name="Russo S."/>
            <person name="Salzberg S.L."/>
            <person name="Sanchez-Gracia A."/>
            <person name="Saranga D.J."/>
            <person name="Sato H."/>
            <person name="Schaeffer S.W."/>
            <person name="Schatz M.C."/>
            <person name="Schlenke T."/>
            <person name="Schwartz R."/>
            <person name="Segarra C."/>
            <person name="Singh R.S."/>
            <person name="Sirot L."/>
            <person name="Sirota M."/>
            <person name="Sisneros N.B."/>
            <person name="Smith C.D."/>
            <person name="Smith T.F."/>
            <person name="Spieth J."/>
            <person name="Stage D.E."/>
            <person name="Stark A."/>
            <person name="Stephan W."/>
            <person name="Strausberg R.L."/>
            <person name="Strempel S."/>
            <person name="Sturgill D."/>
            <person name="Sutton G."/>
            <person name="Sutton G.G."/>
            <person name="Tao W."/>
            <person name="Teichmann S."/>
            <person name="Tobari Y.N."/>
            <person name="Tomimura Y."/>
            <person name="Tsolas J.M."/>
            <person name="Valente V.L."/>
            <person name="Venter E."/>
            <person name="Venter J.C."/>
            <person name="Vicario S."/>
            <person name="Vieira F.G."/>
            <person name="Vilella A.J."/>
            <person name="Villasante A."/>
            <person name="Walenz B."/>
            <person name="Wang J."/>
            <person name="Wasserman M."/>
            <person name="Watts T."/>
            <person name="Wilson D."/>
            <person name="Wilson R.K."/>
            <person name="Wing R.A."/>
            <person name="Wolfner M.F."/>
            <person name="Wong A."/>
            <person name="Wong G.K."/>
            <person name="Wu C.I."/>
            <person name="Wu G."/>
            <person name="Yamamoto D."/>
            <person name="Yang H.P."/>
            <person name="Yang S.P."/>
            <person name="Yorke J.A."/>
            <person name="Yoshida K."/>
            <person name="Zdobnov E."/>
            <person name="Zhang P."/>
            <person name="Zhang Y."/>
            <person name="Zimin A.V."/>
            <person name="Baldwin J."/>
            <person name="Abdouelleil A."/>
            <person name="Abdulkadir J."/>
            <person name="Abebe A."/>
            <person name="Abera B."/>
            <person name="Abreu J."/>
            <person name="Acer S.C."/>
            <person name="Aftuck L."/>
            <person name="Alexander A."/>
            <person name="An P."/>
            <person name="Anderson E."/>
            <person name="Anderson S."/>
            <person name="Arachi H."/>
            <person name="Azer M."/>
            <person name="Bachantsang P."/>
            <person name="Barry A."/>
            <person name="Bayul T."/>
            <person name="Berlin A."/>
            <person name="Bessette D."/>
            <person name="Bloom T."/>
            <person name="Blye J."/>
            <person name="Boguslavskiy L."/>
            <person name="Bonnet C."/>
            <person name="Boukhgalter B."/>
            <person name="Bourzgui I."/>
            <person name="Brown A."/>
            <person name="Cahill P."/>
            <person name="Channer S."/>
            <person name="Cheshatsang Y."/>
            <person name="Chuda L."/>
            <person name="Citroen M."/>
            <person name="Collymore A."/>
            <person name="Cooke P."/>
            <person name="Costello M."/>
            <person name="D'Aco K."/>
            <person name="Daza R."/>
            <person name="De Haan G."/>
            <person name="DeGray S."/>
            <person name="DeMaso C."/>
            <person name="Dhargay N."/>
            <person name="Dooley K."/>
            <person name="Dooley E."/>
            <person name="Doricent M."/>
            <person name="Dorje P."/>
            <person name="Dorjee K."/>
            <person name="Dupes A."/>
            <person name="Elong R."/>
            <person name="Falk J."/>
            <person name="Farina A."/>
            <person name="Faro S."/>
            <person name="Ferguson D."/>
            <person name="Fisher S."/>
            <person name="Foley C.D."/>
            <person name="Franke A."/>
            <person name="Friedrich D."/>
            <person name="Gadbois L."/>
            <person name="Gearin G."/>
            <person name="Gearin C.R."/>
            <person name="Giannoukos G."/>
            <person name="Goode T."/>
            <person name="Graham J."/>
            <person name="Grandbois E."/>
            <person name="Grewal S."/>
            <person name="Gyaltsen K."/>
            <person name="Hafez N."/>
            <person name="Hagos B."/>
            <person name="Hall J."/>
            <person name="Henson C."/>
            <person name="Hollinger A."/>
            <person name="Honan T."/>
            <person name="Huard M.D."/>
            <person name="Hughes L."/>
            <person name="Hurhula B."/>
            <person name="Husby M.E."/>
            <person name="Kamat A."/>
            <person name="Kanga B."/>
            <person name="Kashin S."/>
            <person name="Khazanovich D."/>
            <person name="Kisner P."/>
            <person name="Lance K."/>
            <person name="Lara M."/>
            <person name="Lee W."/>
            <person name="Lennon N."/>
            <person name="Letendre F."/>
            <person name="LeVine R."/>
            <person name="Lipovsky A."/>
            <person name="Liu X."/>
            <person name="Liu J."/>
            <person name="Liu S."/>
            <person name="Lokyitsang T."/>
            <person name="Lokyitsang Y."/>
            <person name="Lubonja R."/>
            <person name="Lui A."/>
            <person name="MacDonald P."/>
            <person name="Magnisalis V."/>
            <person name="Maru K."/>
            <person name="Matthews C."/>
            <person name="McCusker W."/>
            <person name="McDonough S."/>
            <person name="Mehta T."/>
            <person name="Meldrim J."/>
            <person name="Meneus L."/>
            <person name="Mihai O."/>
            <person name="Mihalev A."/>
            <person name="Mihova T."/>
            <person name="Mittelman R."/>
            <person name="Mlenga V."/>
            <person name="Montmayeur A."/>
            <person name="Mulrain L."/>
            <person name="Navidi A."/>
            <person name="Naylor J."/>
            <person name="Negash T."/>
            <person name="Nguyen T."/>
            <person name="Nguyen N."/>
            <person name="Nicol R."/>
            <person name="Norbu C."/>
            <person name="Norbu N."/>
            <person name="Novod N."/>
            <person name="O'Neill B."/>
            <person name="Osman S."/>
            <person name="Markiewicz E."/>
            <person name="Oyono O.L."/>
            <person name="Patti C."/>
            <person name="Phunkhang P."/>
            <person name="Pierre F."/>
            <person name="Priest M."/>
            <person name="Raghuraman S."/>
            <person name="Rege F."/>
            <person name="Reyes R."/>
            <person name="Rise C."/>
            <person name="Rogov P."/>
            <person name="Ross K."/>
            <person name="Ryan E."/>
            <person name="Settipalli S."/>
            <person name="Shea T."/>
            <person name="Sherpa N."/>
            <person name="Shi L."/>
            <person name="Shih D."/>
            <person name="Sparrow T."/>
            <person name="Spaulding J."/>
            <person name="Stalker J."/>
            <person name="Stange-Thomann N."/>
            <person name="Stavropoulos S."/>
            <person name="Stone C."/>
            <person name="Strader C."/>
            <person name="Tesfaye S."/>
            <person name="Thomson T."/>
            <person name="Thoulutsang Y."/>
            <person name="Thoulutsang D."/>
            <person name="Topham K."/>
            <person name="Topping I."/>
            <person name="Tsamla T."/>
            <person name="Vassiliev H."/>
            <person name="Vo A."/>
            <person name="Wangchuk T."/>
            <person name="Wangdi T."/>
            <person name="Weiand M."/>
            <person name="Wilkinson J."/>
            <person name="Wilson A."/>
            <person name="Yadav S."/>
            <person name="Young G."/>
            <person name="Yu Q."/>
            <person name="Zembek L."/>
            <person name="Zhong D."/>
            <person name="Zimmer A."/>
            <person name="Zwirko Z."/>
            <person name="Jaffe D.B."/>
            <person name="Alvarez P."/>
            <person name="Brockman W."/>
            <person name="Butler J."/>
            <person name="Chin C."/>
            <person name="Gnerre S."/>
            <person name="Grabherr M."/>
            <person name="Kleber M."/>
            <person name="Mauceli E."/>
            <person name="MacCallum I."/>
        </authorList>
    </citation>
    <scope>NUCLEOTIDE SEQUENCE [LARGE SCALE GENOMIC DNA]</scope>
    <source>
        <strain evidence="4">MSH-3 / Tucson 14011-0111.49</strain>
    </source>
</reference>
<feature type="region of interest" description="Disordered" evidence="1">
    <location>
        <begin position="40"/>
        <end position="303"/>
    </location>
</feature>
<feature type="compositionally biased region" description="Polar residues" evidence="1">
    <location>
        <begin position="410"/>
        <end position="428"/>
    </location>
</feature>
<feature type="compositionally biased region" description="Polar residues" evidence="1">
    <location>
        <begin position="244"/>
        <end position="263"/>
    </location>
</feature>
<proteinExistence type="predicted"/>
<feature type="compositionally biased region" description="Polar residues" evidence="1">
    <location>
        <begin position="277"/>
        <end position="287"/>
    </location>
</feature>
<dbReference type="HOGENOM" id="CLU_523032_0_0_1"/>
<sequence length="622" mass="70303">MAFHGGVNAKGYFIPFSELTKGIKTTQLKTAKGKCHSEKSDILSDRFKGGTSQRSPTISGCTFQLTPKSDRIGRKKRRPKEDFHKDHSLSVKIQKSSPLSSSGKEVKKKRIKKIKTGSPGSSPSCGNPRKSVKRSLDTKNSSASSTPGKTFRIIKRSEIHKSQPSPYGNLPKKIKRSGKTRKSPASSSSGSNLKKKTRKSSSSLSPGRTCNKDSRMNMKRSPVMQKPMSSPYSKAVFRGISRIKANQSLQTRIPQSSSSSGGTLNKDPRMNRKKQSSESCKSTSTDEGFNGSKLMKTKESPNFNFSPLSSYGEDMNNDLMISLSPISECASSDDASPGGYRMTRQRSSDVHISIFESSPDSCISKKKRSLLDPTSDELRTRKKLLNLMHKSHLRTSTSVASVPENEDGDTPTNIRSPISQKGTPNSPRSQEENHLKENVKPWAWTYDDWLACKRRQRKEQQYRQMEERAARDFYAAQRKEISQMVYQMWLKNKKREEEAQRVQNHIQVAALNASFSLKSNPITVVAAAKPVRNISKEEINLELENWRLKKIQMQRSKRQEEQLAKIKHEEDLFHRQRQSEMAIKKWFSTVHTKPKPVPMNQGFDSLRGTISKLYINPQPWVQ</sequence>
<dbReference type="STRING" id="7234.B4GT26"/>
<feature type="compositionally biased region" description="Basic residues" evidence="1">
    <location>
        <begin position="172"/>
        <end position="182"/>
    </location>
</feature>
<dbReference type="eggNOG" id="ENOG502RRPQ">
    <property type="taxonomic scope" value="Eukaryota"/>
</dbReference>
<dbReference type="AlphaFoldDB" id="B4GT26"/>